<reference evidence="1 2" key="1">
    <citation type="submission" date="2019-11" db="EMBL/GenBank/DDBJ databases">
        <authorList>
            <person name="Cheng Q."/>
            <person name="Yang Z."/>
        </authorList>
    </citation>
    <scope>NUCLEOTIDE SEQUENCE [LARGE SCALE GENOMIC DNA]</scope>
    <source>
        <strain evidence="1 2">HX-22-1</strain>
    </source>
</reference>
<name>A0A7K0FL61_9SPHI</name>
<gene>
    <name evidence="1" type="ORF">GJJ64_02140</name>
</gene>
<dbReference type="AlphaFoldDB" id="A0A7K0FL61"/>
<accession>A0A7K0FL61</accession>
<dbReference type="EMBL" id="WKJI01000001">
    <property type="protein sequence ID" value="MRX45980.1"/>
    <property type="molecule type" value="Genomic_DNA"/>
</dbReference>
<protein>
    <submittedName>
        <fullName evidence="1">Uncharacterized protein</fullName>
    </submittedName>
</protein>
<proteinExistence type="predicted"/>
<dbReference type="Pfam" id="PF19781">
    <property type="entry name" value="DUF6266"/>
    <property type="match status" value="1"/>
</dbReference>
<evidence type="ECO:0000313" key="2">
    <source>
        <dbReference type="Proteomes" id="UP000462931"/>
    </source>
</evidence>
<dbReference type="Proteomes" id="UP000462931">
    <property type="component" value="Unassembled WGS sequence"/>
</dbReference>
<organism evidence="1 2">
    <name type="scientific">Pedobacter puniceum</name>
    <dbReference type="NCBI Taxonomy" id="2666136"/>
    <lineage>
        <taxon>Bacteria</taxon>
        <taxon>Pseudomonadati</taxon>
        <taxon>Bacteroidota</taxon>
        <taxon>Sphingobacteriia</taxon>
        <taxon>Sphingobacteriales</taxon>
        <taxon>Sphingobacteriaceae</taxon>
        <taxon>Pedobacter</taxon>
    </lineage>
</organism>
<comment type="caution">
    <text evidence="1">The sequence shown here is derived from an EMBL/GenBank/DDBJ whole genome shotgun (WGS) entry which is preliminary data.</text>
</comment>
<dbReference type="InterPro" id="IPR046233">
    <property type="entry name" value="DUF6266"/>
</dbReference>
<sequence length="210" mass="23293">MGKIKDGILGAFSGKVGTVVGVQSSRGNYMRSLPRKRTVFTEKELLNQAKFKLIQDYLKPVQELLTVGYKGYFTKTGGYRAAIAYTRKHALVADDAGFYIDPALFKISGGDLEQALNPNLNHTQQGVLQFSWDATQNIGLADQLLALVYDPVAKEGISVVYDGALRKSENFSLQLPLDFAKREVDVYIGFMAADRSRQSDSQYLGRIKLI</sequence>
<evidence type="ECO:0000313" key="1">
    <source>
        <dbReference type="EMBL" id="MRX45980.1"/>
    </source>
</evidence>
<dbReference type="RefSeq" id="WP_154286116.1">
    <property type="nucleotide sequence ID" value="NZ_WKJI01000001.1"/>
</dbReference>
<keyword evidence="2" id="KW-1185">Reference proteome</keyword>